<dbReference type="FunFam" id="3.10.450.50:FF:000005">
    <property type="entry name" value="Nuclear transport factor 2"/>
    <property type="match status" value="1"/>
</dbReference>
<dbReference type="GO" id="GO:0051028">
    <property type="term" value="P:mRNA transport"/>
    <property type="evidence" value="ECO:0007669"/>
    <property type="project" value="UniProtKB-UniRule"/>
</dbReference>
<dbReference type="SUPFAM" id="SSF54427">
    <property type="entry name" value="NTF2-like"/>
    <property type="match status" value="1"/>
</dbReference>
<comment type="caution">
    <text evidence="5">The sequence shown here is derived from an EMBL/GenBank/DDBJ whole genome shotgun (WGS) entry which is preliminary data.</text>
</comment>
<sequence length="124" mass="13730">MADINAIAKQFVDFYYSTFDTNRAGLAPLYRDHSMLTFEGTPTQGVASIKEKLEGLPFSKVQHKVTTLDAQPSSPNVASLIVSVTGLLLVDDSENPLNFSQVFQLIPDGSSYYVFNDIFRLNYG</sequence>
<comment type="function">
    <text evidence="3">Has a role in nuclear-cytoplasmic transport of proteins and mRNAs.</text>
</comment>
<protein>
    <recommendedName>
        <fullName evidence="2 3">Nuclear transport factor 2</fullName>
        <shortName evidence="3">NTF-2</shortName>
    </recommendedName>
</protein>
<dbReference type="AlphaFoldDB" id="A0A8S0WLK0"/>
<dbReference type="Proteomes" id="UP000467700">
    <property type="component" value="Unassembled WGS sequence"/>
</dbReference>
<keyword evidence="1 3" id="KW-0963">Cytoplasm</keyword>
<accession>A0A8S0WLK0</accession>
<keyword evidence="6" id="KW-1185">Reference proteome</keyword>
<keyword evidence="3" id="KW-0539">Nucleus</keyword>
<dbReference type="OrthoDB" id="6507044at2759"/>
<dbReference type="PANTHER" id="PTHR12612">
    <property type="entry name" value="NUCLEAR TRANSPORT FACTOR 2"/>
    <property type="match status" value="1"/>
</dbReference>
<organism evidence="5 6">
    <name type="scientific">Cyclocybe aegerita</name>
    <name type="common">Black poplar mushroom</name>
    <name type="synonym">Agrocybe aegerita</name>
    <dbReference type="NCBI Taxonomy" id="1973307"/>
    <lineage>
        <taxon>Eukaryota</taxon>
        <taxon>Fungi</taxon>
        <taxon>Dikarya</taxon>
        <taxon>Basidiomycota</taxon>
        <taxon>Agaricomycotina</taxon>
        <taxon>Agaricomycetes</taxon>
        <taxon>Agaricomycetidae</taxon>
        <taxon>Agaricales</taxon>
        <taxon>Agaricineae</taxon>
        <taxon>Bolbitiaceae</taxon>
        <taxon>Cyclocybe</taxon>
    </lineage>
</organism>
<evidence type="ECO:0000259" key="4">
    <source>
        <dbReference type="PROSITE" id="PS50177"/>
    </source>
</evidence>
<feature type="domain" description="NTF2" evidence="4">
    <location>
        <begin position="7"/>
        <end position="121"/>
    </location>
</feature>
<dbReference type="GO" id="GO:0006606">
    <property type="term" value="P:protein import into nucleus"/>
    <property type="evidence" value="ECO:0007669"/>
    <property type="project" value="UniProtKB-ARBA"/>
</dbReference>
<evidence type="ECO:0000256" key="1">
    <source>
        <dbReference type="ARBA" id="ARBA00022490"/>
    </source>
</evidence>
<dbReference type="GO" id="GO:0005635">
    <property type="term" value="C:nuclear envelope"/>
    <property type="evidence" value="ECO:0007669"/>
    <property type="project" value="UniProtKB-ARBA"/>
</dbReference>
<evidence type="ECO:0000256" key="3">
    <source>
        <dbReference type="RuleBase" id="RU369002"/>
    </source>
</evidence>
<dbReference type="InterPro" id="IPR032710">
    <property type="entry name" value="NTF2-like_dom_sf"/>
</dbReference>
<dbReference type="InterPro" id="IPR002075">
    <property type="entry name" value="NTF2_dom"/>
</dbReference>
<dbReference type="Gene3D" id="3.10.450.50">
    <property type="match status" value="1"/>
</dbReference>
<name>A0A8S0WLK0_CYCAE</name>
<gene>
    <name evidence="5" type="ORF">AAE3_LOCUS7569</name>
</gene>
<dbReference type="Pfam" id="PF02136">
    <property type="entry name" value="NTF2"/>
    <property type="match status" value="1"/>
</dbReference>
<evidence type="ECO:0000313" key="6">
    <source>
        <dbReference type="Proteomes" id="UP000467700"/>
    </source>
</evidence>
<evidence type="ECO:0000256" key="2">
    <source>
        <dbReference type="ARBA" id="ARBA00026247"/>
    </source>
</evidence>
<evidence type="ECO:0000313" key="5">
    <source>
        <dbReference type="EMBL" id="CAA7265377.1"/>
    </source>
</evidence>
<dbReference type="InterPro" id="IPR018222">
    <property type="entry name" value="Nuclear_transport_factor_2_euk"/>
</dbReference>
<dbReference type="PROSITE" id="PS50177">
    <property type="entry name" value="NTF2_DOMAIN"/>
    <property type="match status" value="1"/>
</dbReference>
<dbReference type="GO" id="GO:0005737">
    <property type="term" value="C:cytoplasm"/>
    <property type="evidence" value="ECO:0007669"/>
    <property type="project" value="UniProtKB-SubCell"/>
</dbReference>
<proteinExistence type="predicted"/>
<dbReference type="EMBL" id="CACVBS010000048">
    <property type="protein sequence ID" value="CAA7265377.1"/>
    <property type="molecule type" value="Genomic_DNA"/>
</dbReference>
<reference evidence="5 6" key="1">
    <citation type="submission" date="2020-01" db="EMBL/GenBank/DDBJ databases">
        <authorList>
            <person name="Gupta K D."/>
        </authorList>
    </citation>
    <scope>NUCLEOTIDE SEQUENCE [LARGE SCALE GENOMIC DNA]</scope>
</reference>
<keyword evidence="3" id="KW-0813">Transport</keyword>
<dbReference type="CDD" id="cd00780">
    <property type="entry name" value="NTF2"/>
    <property type="match status" value="1"/>
</dbReference>
<dbReference type="InterPro" id="IPR045875">
    <property type="entry name" value="NTF2"/>
</dbReference>
<comment type="subcellular location">
    <subcellularLocation>
        <location evidence="3">Cytoplasm</location>
    </subcellularLocation>
    <subcellularLocation>
        <location evidence="3">Nucleus</location>
    </subcellularLocation>
</comment>
<keyword evidence="3" id="KW-0653">Protein transport</keyword>